<dbReference type="GO" id="GO:0005524">
    <property type="term" value="F:ATP binding"/>
    <property type="evidence" value="ECO:0007669"/>
    <property type="project" value="UniProtKB-KW"/>
</dbReference>
<evidence type="ECO:0000313" key="5">
    <source>
        <dbReference type="EMBL" id="ACS33684.1"/>
    </source>
</evidence>
<feature type="domain" description="Carboxyltransferase" evidence="4">
    <location>
        <begin position="40"/>
        <end position="317"/>
    </location>
</feature>
<dbReference type="GO" id="GO:0004039">
    <property type="term" value="F:allophanate hydrolase activity"/>
    <property type="evidence" value="ECO:0007669"/>
    <property type="project" value="UniProtKB-EC"/>
</dbReference>
<proteinExistence type="predicted"/>
<dbReference type="Gene3D" id="2.40.100.10">
    <property type="entry name" value="Cyclophilin-like"/>
    <property type="match status" value="1"/>
</dbReference>
<protein>
    <submittedName>
        <fullName evidence="5">Allophanate hydrolase subunit 2</fullName>
        <ecNumber evidence="5">3.5.1.54</ecNumber>
    </submittedName>
</protein>
<keyword evidence="6" id="KW-1185">Reference proteome</keyword>
<evidence type="ECO:0000256" key="2">
    <source>
        <dbReference type="ARBA" id="ARBA00022801"/>
    </source>
</evidence>
<dbReference type="PATRIC" id="fig|593117.10.peg.1181"/>
<dbReference type="SUPFAM" id="SSF50891">
    <property type="entry name" value="Cyclophilin-like"/>
    <property type="match status" value="1"/>
</dbReference>
<dbReference type="AlphaFoldDB" id="C5A622"/>
<sequence>MMRRSSRSSTKPNGGTKMIELLRVPSLLTVQDSGRKGYRKLGVPVSGYMDDYSARIANYLVGNPCDAPLLEFLLMGPTIKFNASAVFAVAGDVDVKLNGAPVDPWTSYWAKRGDVLEVGVLKSGLYGYIAFAGGIKCEKLLGSCSTYARANLGRPLSEGDKLTLGYAILTGKEGCRLPEELRPDYSAEEITVGVVLGPDLDHFTEEGVRMFLSEAYTITPESDRMGYRLDGRTIEHSEKGAGIVTGPLVPGTVQVPPNGKPIVMMRDAQTTGGYARIGVVSNAYLHRLAQLRPSFKVRFREMSVEDARNELFKKEKTLEAIRLFLEGRLRAYRIKAGEKSLIALAGKV</sequence>
<dbReference type="EMBL" id="CP001398">
    <property type="protein sequence ID" value="ACS33684.1"/>
    <property type="molecule type" value="Genomic_DNA"/>
</dbReference>
<keyword evidence="1" id="KW-0547">Nucleotide-binding</keyword>
<dbReference type="STRING" id="593117.TGAM_1182"/>
<dbReference type="KEGG" id="tga:TGAM_1182"/>
<dbReference type="SMART" id="SM00797">
    <property type="entry name" value="AHS2"/>
    <property type="match status" value="1"/>
</dbReference>
<dbReference type="Proteomes" id="UP000001488">
    <property type="component" value="Chromosome"/>
</dbReference>
<dbReference type="HOGENOM" id="CLU_028967_0_0_2"/>
<dbReference type="PaxDb" id="593117-TGAM_1182"/>
<evidence type="ECO:0000256" key="3">
    <source>
        <dbReference type="ARBA" id="ARBA00022840"/>
    </source>
</evidence>
<organism evidence="5 6">
    <name type="scientific">Thermococcus gammatolerans (strain DSM 15229 / JCM 11827 / EJ3)</name>
    <dbReference type="NCBI Taxonomy" id="593117"/>
    <lineage>
        <taxon>Archaea</taxon>
        <taxon>Methanobacteriati</taxon>
        <taxon>Methanobacteriota</taxon>
        <taxon>Thermococci</taxon>
        <taxon>Thermococcales</taxon>
        <taxon>Thermococcaceae</taxon>
        <taxon>Thermococcus</taxon>
    </lineage>
</organism>
<dbReference type="InterPro" id="IPR052708">
    <property type="entry name" value="PxpC"/>
</dbReference>
<dbReference type="InterPro" id="IPR029000">
    <property type="entry name" value="Cyclophilin-like_dom_sf"/>
</dbReference>
<evidence type="ECO:0000259" key="4">
    <source>
        <dbReference type="SMART" id="SM00797"/>
    </source>
</evidence>
<dbReference type="eggNOG" id="arCOG05808">
    <property type="taxonomic scope" value="Archaea"/>
</dbReference>
<dbReference type="PANTHER" id="PTHR43309:SF3">
    <property type="entry name" value="5-OXOPROLINASE SUBUNIT C"/>
    <property type="match status" value="1"/>
</dbReference>
<keyword evidence="3" id="KW-0067">ATP-binding</keyword>
<dbReference type="InterPro" id="IPR003778">
    <property type="entry name" value="CT_A_B"/>
</dbReference>
<name>C5A622_THEGJ</name>
<reference evidence="5 6" key="1">
    <citation type="journal article" date="2007" name="Genome Biol.">
        <title>Genome analysis and genome-wide proteomics of Thermococcus gammatolerans, the most radioresistant organism known amongst the Archaea.</title>
        <authorList>
            <person name="Zivanovic Y."/>
            <person name="Armengaud J."/>
            <person name="Lagorce A."/>
            <person name="Leplat C."/>
            <person name="Guerin P."/>
            <person name="Dutertre M."/>
            <person name="Anthouard V."/>
            <person name="Forterre P."/>
            <person name="Wincker P."/>
            <person name="Confalonieri F."/>
        </authorList>
    </citation>
    <scope>NUCLEOTIDE SEQUENCE [LARGE SCALE GENOMIC DNA]</scope>
    <source>
        <strain evidence="6">DSM 15229 / JCM 11827 / EJ3</strain>
    </source>
</reference>
<evidence type="ECO:0000313" key="6">
    <source>
        <dbReference type="Proteomes" id="UP000001488"/>
    </source>
</evidence>
<dbReference type="PANTHER" id="PTHR43309">
    <property type="entry name" value="5-OXOPROLINASE SUBUNIT C"/>
    <property type="match status" value="1"/>
</dbReference>
<dbReference type="NCBIfam" id="TIGR00724">
    <property type="entry name" value="urea_amlyse_rel"/>
    <property type="match status" value="1"/>
</dbReference>
<accession>C5A622</accession>
<keyword evidence="2 5" id="KW-0378">Hydrolase</keyword>
<evidence type="ECO:0000256" key="1">
    <source>
        <dbReference type="ARBA" id="ARBA00022741"/>
    </source>
</evidence>
<dbReference type="EC" id="3.5.1.54" evidence="5"/>
<dbReference type="Pfam" id="PF02626">
    <property type="entry name" value="CT_A_B"/>
    <property type="match status" value="1"/>
</dbReference>
<gene>
    <name evidence="5" type="ordered locus">TGAM_1182</name>
</gene>